<evidence type="ECO:0000256" key="5">
    <source>
        <dbReference type="ARBA" id="ARBA00022679"/>
    </source>
</evidence>
<evidence type="ECO:0000313" key="18">
    <source>
        <dbReference type="EMBL" id="MFB2939062.1"/>
    </source>
</evidence>
<dbReference type="RefSeq" id="WP_413260537.1">
    <property type="nucleotide sequence ID" value="NZ_JBHFNS010000093.1"/>
</dbReference>
<dbReference type="Gene3D" id="3.30.450.350">
    <property type="entry name" value="CHASE domain"/>
    <property type="match status" value="1"/>
</dbReference>
<keyword evidence="4" id="KW-0597">Phosphoprotein</keyword>
<dbReference type="PANTHER" id="PTHR43065:SF50">
    <property type="entry name" value="HISTIDINE KINASE"/>
    <property type="match status" value="1"/>
</dbReference>
<keyword evidence="8" id="KW-0418">Kinase</keyword>
<gene>
    <name evidence="18" type="ORF">ACE1B6_27735</name>
</gene>
<dbReference type="NCBIfam" id="TIGR00229">
    <property type="entry name" value="sensory_box"/>
    <property type="match status" value="1"/>
</dbReference>
<dbReference type="Gene3D" id="1.10.287.130">
    <property type="match status" value="1"/>
</dbReference>
<dbReference type="Pfam" id="PF03924">
    <property type="entry name" value="CHASE"/>
    <property type="match status" value="1"/>
</dbReference>
<dbReference type="InterPro" id="IPR000014">
    <property type="entry name" value="PAS"/>
</dbReference>
<dbReference type="SMART" id="SM01079">
    <property type="entry name" value="CHASE"/>
    <property type="match status" value="1"/>
</dbReference>
<protein>
    <recommendedName>
        <fullName evidence="3">histidine kinase</fullName>
        <ecNumber evidence="3">2.7.13.3</ecNumber>
    </recommendedName>
</protein>
<dbReference type="InterPro" id="IPR035965">
    <property type="entry name" value="PAS-like_dom_sf"/>
</dbReference>
<evidence type="ECO:0000259" key="15">
    <source>
        <dbReference type="PROSITE" id="PS50112"/>
    </source>
</evidence>
<proteinExistence type="predicted"/>
<evidence type="ECO:0000256" key="8">
    <source>
        <dbReference type="ARBA" id="ARBA00022777"/>
    </source>
</evidence>
<organism evidence="18 19">
    <name type="scientific">Floridaenema fluviatile BLCC-F154</name>
    <dbReference type="NCBI Taxonomy" id="3153640"/>
    <lineage>
        <taxon>Bacteria</taxon>
        <taxon>Bacillati</taxon>
        <taxon>Cyanobacteriota</taxon>
        <taxon>Cyanophyceae</taxon>
        <taxon>Oscillatoriophycideae</taxon>
        <taxon>Aerosakkonematales</taxon>
        <taxon>Aerosakkonemataceae</taxon>
        <taxon>Floridanema</taxon>
        <taxon>Floridanema fluviatile</taxon>
    </lineage>
</organism>
<dbReference type="EC" id="2.7.13.3" evidence="3"/>
<evidence type="ECO:0000256" key="7">
    <source>
        <dbReference type="ARBA" id="ARBA00022741"/>
    </source>
</evidence>
<name>A0ABV4YJQ1_9CYAN</name>
<feature type="domain" description="PAC" evidence="16">
    <location>
        <begin position="446"/>
        <end position="500"/>
    </location>
</feature>
<dbReference type="InterPro" id="IPR006189">
    <property type="entry name" value="CHASE_dom"/>
</dbReference>
<dbReference type="SUPFAM" id="SSF55785">
    <property type="entry name" value="PYP-like sensor domain (PAS domain)"/>
    <property type="match status" value="1"/>
</dbReference>
<dbReference type="SMART" id="SM00091">
    <property type="entry name" value="PAS"/>
    <property type="match status" value="1"/>
</dbReference>
<dbReference type="SMART" id="SM00387">
    <property type="entry name" value="HATPase_c"/>
    <property type="match status" value="1"/>
</dbReference>
<dbReference type="Gene3D" id="3.30.565.10">
    <property type="entry name" value="Histidine kinase-like ATPase, C-terminal domain"/>
    <property type="match status" value="1"/>
</dbReference>
<keyword evidence="19" id="KW-1185">Reference proteome</keyword>
<dbReference type="SUPFAM" id="SSF55874">
    <property type="entry name" value="ATPase domain of HSP90 chaperone/DNA topoisomerase II/histidine kinase"/>
    <property type="match status" value="1"/>
</dbReference>
<dbReference type="PANTHER" id="PTHR43065">
    <property type="entry name" value="SENSOR HISTIDINE KINASE"/>
    <property type="match status" value="1"/>
</dbReference>
<dbReference type="SUPFAM" id="SSF47384">
    <property type="entry name" value="Homodimeric domain of signal transducing histidine kinase"/>
    <property type="match status" value="1"/>
</dbReference>
<evidence type="ECO:0000259" key="14">
    <source>
        <dbReference type="PROSITE" id="PS50109"/>
    </source>
</evidence>
<evidence type="ECO:0000313" key="19">
    <source>
        <dbReference type="Proteomes" id="UP001576776"/>
    </source>
</evidence>
<feature type="domain" description="PAS" evidence="15">
    <location>
        <begin position="376"/>
        <end position="438"/>
    </location>
</feature>
<keyword evidence="7" id="KW-0547">Nucleotide-binding</keyword>
<dbReference type="InterPro" id="IPR000700">
    <property type="entry name" value="PAS-assoc_C"/>
</dbReference>
<evidence type="ECO:0000256" key="1">
    <source>
        <dbReference type="ARBA" id="ARBA00000085"/>
    </source>
</evidence>
<dbReference type="InterPro" id="IPR042240">
    <property type="entry name" value="CHASE_sf"/>
</dbReference>
<dbReference type="EMBL" id="JBHFNS010000093">
    <property type="protein sequence ID" value="MFB2939062.1"/>
    <property type="molecule type" value="Genomic_DNA"/>
</dbReference>
<comment type="catalytic activity">
    <reaction evidence="1">
        <text>ATP + protein L-histidine = ADP + protein N-phospho-L-histidine.</text>
        <dbReference type="EC" id="2.7.13.3"/>
    </reaction>
</comment>
<dbReference type="InterPro" id="IPR004358">
    <property type="entry name" value="Sig_transdc_His_kin-like_C"/>
</dbReference>
<dbReference type="InterPro" id="IPR036097">
    <property type="entry name" value="HisK_dim/P_sf"/>
</dbReference>
<dbReference type="CDD" id="cd00130">
    <property type="entry name" value="PAS"/>
    <property type="match status" value="1"/>
</dbReference>
<evidence type="ECO:0000259" key="17">
    <source>
        <dbReference type="PROSITE" id="PS50839"/>
    </source>
</evidence>
<feature type="domain" description="CHASE" evidence="17">
    <location>
        <begin position="73"/>
        <end position="312"/>
    </location>
</feature>
<dbReference type="Pfam" id="PF00989">
    <property type="entry name" value="PAS"/>
    <property type="match status" value="1"/>
</dbReference>
<dbReference type="PROSITE" id="PS50112">
    <property type="entry name" value="PAS"/>
    <property type="match status" value="1"/>
</dbReference>
<evidence type="ECO:0000256" key="3">
    <source>
        <dbReference type="ARBA" id="ARBA00012438"/>
    </source>
</evidence>
<reference evidence="18 19" key="1">
    <citation type="submission" date="2024-09" db="EMBL/GenBank/DDBJ databases">
        <title>Floridaenema gen nov. (Aerosakkonemataceae, Aerosakkonematales ord. nov., Cyanobacteria) from benthic tropical and subtropical fresh waters, with the description of four new species.</title>
        <authorList>
            <person name="Moretto J.A."/>
            <person name="Berthold D.E."/>
            <person name="Lefler F.W."/>
            <person name="Huang I.-S."/>
            <person name="Laughinghouse H. IV."/>
        </authorList>
    </citation>
    <scope>NUCLEOTIDE SEQUENCE [LARGE SCALE GENOMIC DNA]</scope>
    <source>
        <strain evidence="18 19">BLCC-F154</strain>
    </source>
</reference>
<evidence type="ECO:0000256" key="13">
    <source>
        <dbReference type="SAM" id="Coils"/>
    </source>
</evidence>
<dbReference type="InterPro" id="IPR001610">
    <property type="entry name" value="PAC"/>
</dbReference>
<evidence type="ECO:0000256" key="6">
    <source>
        <dbReference type="ARBA" id="ARBA00022692"/>
    </source>
</evidence>
<keyword evidence="12" id="KW-0472">Membrane</keyword>
<feature type="coiled-coil region" evidence="13">
    <location>
        <begin position="499"/>
        <end position="532"/>
    </location>
</feature>
<dbReference type="InterPro" id="IPR005467">
    <property type="entry name" value="His_kinase_dom"/>
</dbReference>
<dbReference type="SMART" id="SM00086">
    <property type="entry name" value="PAC"/>
    <property type="match status" value="1"/>
</dbReference>
<accession>A0ABV4YJQ1</accession>
<dbReference type="PROSITE" id="PS50109">
    <property type="entry name" value="HIS_KIN"/>
    <property type="match status" value="1"/>
</dbReference>
<dbReference type="InterPro" id="IPR013767">
    <property type="entry name" value="PAS_fold"/>
</dbReference>
<dbReference type="PRINTS" id="PR00344">
    <property type="entry name" value="BCTRLSENSOR"/>
</dbReference>
<dbReference type="InterPro" id="IPR003661">
    <property type="entry name" value="HisK_dim/P_dom"/>
</dbReference>
<evidence type="ECO:0000259" key="16">
    <source>
        <dbReference type="PROSITE" id="PS50113"/>
    </source>
</evidence>
<keyword evidence="13" id="KW-0175">Coiled coil</keyword>
<evidence type="ECO:0000256" key="10">
    <source>
        <dbReference type="ARBA" id="ARBA00022989"/>
    </source>
</evidence>
<keyword evidence="11" id="KW-0902">Two-component regulatory system</keyword>
<comment type="caution">
    <text evidence="18">The sequence shown here is derived from an EMBL/GenBank/DDBJ whole genome shotgun (WGS) entry which is preliminary data.</text>
</comment>
<dbReference type="Gene3D" id="3.30.450.20">
    <property type="entry name" value="PAS domain"/>
    <property type="match status" value="1"/>
</dbReference>
<evidence type="ECO:0000256" key="2">
    <source>
        <dbReference type="ARBA" id="ARBA00004370"/>
    </source>
</evidence>
<dbReference type="PROSITE" id="PS50839">
    <property type="entry name" value="CHASE"/>
    <property type="match status" value="1"/>
</dbReference>
<dbReference type="Proteomes" id="UP001576776">
    <property type="component" value="Unassembled WGS sequence"/>
</dbReference>
<keyword evidence="5" id="KW-0808">Transferase</keyword>
<dbReference type="InterPro" id="IPR036890">
    <property type="entry name" value="HATPase_C_sf"/>
</dbReference>
<keyword evidence="10" id="KW-1133">Transmembrane helix</keyword>
<dbReference type="PROSITE" id="PS50113">
    <property type="entry name" value="PAC"/>
    <property type="match status" value="1"/>
</dbReference>
<dbReference type="CDD" id="cd00082">
    <property type="entry name" value="HisKA"/>
    <property type="match status" value="1"/>
</dbReference>
<evidence type="ECO:0000256" key="4">
    <source>
        <dbReference type="ARBA" id="ARBA00022553"/>
    </source>
</evidence>
<dbReference type="InterPro" id="IPR003594">
    <property type="entry name" value="HATPase_dom"/>
</dbReference>
<feature type="domain" description="Histidine kinase" evidence="14">
    <location>
        <begin position="541"/>
        <end position="805"/>
    </location>
</feature>
<keyword evidence="6" id="KW-0812">Transmembrane</keyword>
<dbReference type="Pfam" id="PF02518">
    <property type="entry name" value="HATPase_c"/>
    <property type="match status" value="1"/>
</dbReference>
<evidence type="ECO:0000256" key="11">
    <source>
        <dbReference type="ARBA" id="ARBA00023012"/>
    </source>
</evidence>
<keyword evidence="9" id="KW-0067">ATP-binding</keyword>
<comment type="subcellular location">
    <subcellularLocation>
        <location evidence="2">Membrane</location>
    </subcellularLocation>
</comment>
<evidence type="ECO:0000256" key="9">
    <source>
        <dbReference type="ARBA" id="ARBA00022840"/>
    </source>
</evidence>
<evidence type="ECO:0000256" key="12">
    <source>
        <dbReference type="ARBA" id="ARBA00023136"/>
    </source>
</evidence>
<sequence length="813" mass="93250">MASLEKRRYTPAWLILALGTLLSVVAAITVAKWEKEAHRAEFKNQADKLATALQQSIDTNLGMLRATESFYVASEKVDRREFATFVQNFLTRYPGILAFSWSRRVSAAERQSYEQQIRAEGFPNFEIIERGAQGQMVRAQERPEYFPVTYIKARQSQAGALGYDLNSEDSRRIPLEKARDTGKMAATERIKIFTTKQLGFLTFQPIYRRDTDLNTLESSQKNFQGVTTAVFQISDIVKAALVGLQLDHIDFYLLDNSAPAQERFLSFYQSSKKRVIADINHEFSDKTNTGSFCYHNFCTRNLIVADRQWTIFLIPQAEYIGIQSFWRAGVTLFSGLLLTAIVTAYLLSSLHHTSEVEKLVFERTVQAKQLRETLQSLEQNMEMLDLANDSIIIRDLENRINYWNQGAERLYGWKRSECIGQYTHVLLQTIFPQSREEVFREFLAQGYWEGELIHTKRDGTQITVESRWTLQRDDRGNAIAMLEINNDITQRKEAEAAIHQLAAREREKAKQLKQTLKELQKTQTQLIQTEKMSSLGQLVAGVAHEINNPVNFIYGNLAHTDDYIQEILELLHLYQRYYPNPVSEIQDYYENSEIDFLIEDLPKILSSMKIGAERIRQIVLTLRNFSRFDEAEMKAVDIHEGIDNTLLILQNRLKAKPNHPEIEVIKEYGNLPKIECYAGQLNQVFMNIITNAIDAIDTYNEQRSTQEIESNPSIIKISTAVIGEETPENPQRVLIKIADNGPGMTSEAKKRLFDPFFTTKPVGKGTGLGLSISYQIVVEKHGGMLNCESELGQGTEFFMEIPMNQQKKNYHDK</sequence>